<reference evidence="2" key="1">
    <citation type="submission" date="2021-06" db="EMBL/GenBank/DDBJ databases">
        <title>Updating the genus Pseudomonas: Description of 43 new species and partition of the Pseudomonas putida group.</title>
        <authorList>
            <person name="Girard L."/>
            <person name="Lood C."/>
            <person name="Vandamme P."/>
            <person name="Rokni-Zadeh H."/>
            <person name="van Noort V."/>
            <person name="Hofte M."/>
            <person name="Lavigne R."/>
            <person name="De Mot R."/>
        </authorList>
    </citation>
    <scope>NUCLEOTIDE SEQUENCE</scope>
    <source>
        <strain evidence="2">CMR12a</strain>
    </source>
</reference>
<gene>
    <name evidence="2" type="ORF">KSS89_13240</name>
</gene>
<dbReference type="EMBL" id="CP077074">
    <property type="protein sequence ID" value="QXH43136.1"/>
    <property type="molecule type" value="Genomic_DNA"/>
</dbReference>
<evidence type="ECO:0000313" key="3">
    <source>
        <dbReference type="Proteomes" id="UP000693952"/>
    </source>
</evidence>
<dbReference type="RefSeq" id="WP_124346514.1">
    <property type="nucleotide sequence ID" value="NZ_CP027706.1"/>
</dbReference>
<evidence type="ECO:0008006" key="4">
    <source>
        <dbReference type="Google" id="ProtNLM"/>
    </source>
</evidence>
<name>A0ABX8MYB7_9PSED</name>
<keyword evidence="3" id="KW-1185">Reference proteome</keyword>
<accession>A0ABX8MYB7</accession>
<evidence type="ECO:0000256" key="1">
    <source>
        <dbReference type="SAM" id="SignalP"/>
    </source>
</evidence>
<feature type="chain" id="PRO_5045895069" description="Aspartyl protease" evidence="1">
    <location>
        <begin position="23"/>
        <end position="299"/>
    </location>
</feature>
<protein>
    <recommendedName>
        <fullName evidence="4">Aspartyl protease</fullName>
    </recommendedName>
</protein>
<feature type="signal peptide" evidence="1">
    <location>
        <begin position="1"/>
        <end position="22"/>
    </location>
</feature>
<keyword evidence="1" id="KW-0732">Signal</keyword>
<evidence type="ECO:0000313" key="2">
    <source>
        <dbReference type="EMBL" id="QXH43136.1"/>
    </source>
</evidence>
<organism evidence="2 3">
    <name type="scientific">Pseudomonas sessilinigenes</name>
    <dbReference type="NCBI Taxonomy" id="658629"/>
    <lineage>
        <taxon>Bacteria</taxon>
        <taxon>Pseudomonadati</taxon>
        <taxon>Pseudomonadota</taxon>
        <taxon>Gammaproteobacteria</taxon>
        <taxon>Pseudomonadales</taxon>
        <taxon>Pseudomonadaceae</taxon>
        <taxon>Pseudomonas</taxon>
    </lineage>
</organism>
<proteinExistence type="predicted"/>
<sequence>MSPSWRWWWAFWLFTPLIQADAASGISFTPQQCSTFQWSNLPGVSERAAVIVPVTMEGRTYYFQLDTGSYLTYLKGDLAQQNGWLNDSDHSVSLPQMAFAGAVLPPGKAANLPSQKSRRGTLGLSSLMGRRLVIDYPLQRVCLIEPGQWNPENDQYFEWIPAALVKGGLSIPVTLGDETLSSVLLDSGSSMFSLLIRSPEWKKYTGIEDEAGAPLKVVGGAWGHKIEVLGAAAEVSLKFGSITIQKPDVYTVRPLAEEARTFGAGVFQGVLGNALFWDRVVVMKLDGPDFALGVSKLGK</sequence>
<dbReference type="Proteomes" id="UP000693952">
    <property type="component" value="Chromosome"/>
</dbReference>